<name>A0A1R1XWX7_9FUNG</name>
<sequence>MRELLADIPSTVPQGILDNLYKGMDLPGKPQKLVDHDTKTITNQEKLEALVAIKKSKKHDRIRKLIHERLQIGIFDEEADTQNSVSGAAKTDDPSTALQDEDGPSHPHRNHRGGGINIVEESNEQYKARDPGFYSNIFVMTKETG</sequence>
<dbReference type="EMBL" id="LSSN01001561">
    <property type="protein sequence ID" value="OMJ19172.1"/>
    <property type="molecule type" value="Genomic_DNA"/>
</dbReference>
<protein>
    <submittedName>
        <fullName evidence="2">Uncharacterized protein</fullName>
    </submittedName>
</protein>
<dbReference type="AlphaFoldDB" id="A0A1R1XWX7"/>
<feature type="region of interest" description="Disordered" evidence="1">
    <location>
        <begin position="76"/>
        <end position="117"/>
    </location>
</feature>
<evidence type="ECO:0000313" key="2">
    <source>
        <dbReference type="EMBL" id="OMJ19172.1"/>
    </source>
</evidence>
<dbReference type="OrthoDB" id="10589083at2759"/>
<proteinExistence type="predicted"/>
<evidence type="ECO:0000256" key="1">
    <source>
        <dbReference type="SAM" id="MobiDB-lite"/>
    </source>
</evidence>
<gene>
    <name evidence="2" type="ORF">AYI70_g4892</name>
</gene>
<dbReference type="Proteomes" id="UP000187283">
    <property type="component" value="Unassembled WGS sequence"/>
</dbReference>
<accession>A0A1R1XWX7</accession>
<reference evidence="2 3" key="1">
    <citation type="submission" date="2017-01" db="EMBL/GenBank/DDBJ databases">
        <authorList>
            <person name="Mah S.A."/>
            <person name="Swanson W.J."/>
            <person name="Moy G.W."/>
            <person name="Vacquier V.D."/>
        </authorList>
    </citation>
    <scope>NUCLEOTIDE SEQUENCE [LARGE SCALE GENOMIC DNA]</scope>
    <source>
        <strain evidence="2 3">GSMNP</strain>
    </source>
</reference>
<comment type="caution">
    <text evidence="2">The sequence shown here is derived from an EMBL/GenBank/DDBJ whole genome shotgun (WGS) entry which is preliminary data.</text>
</comment>
<evidence type="ECO:0000313" key="3">
    <source>
        <dbReference type="Proteomes" id="UP000187283"/>
    </source>
</evidence>
<dbReference type="STRING" id="133412.A0A1R1XWX7"/>
<keyword evidence="3" id="KW-1185">Reference proteome</keyword>
<organism evidence="2 3">
    <name type="scientific">Smittium culicis</name>
    <dbReference type="NCBI Taxonomy" id="133412"/>
    <lineage>
        <taxon>Eukaryota</taxon>
        <taxon>Fungi</taxon>
        <taxon>Fungi incertae sedis</taxon>
        <taxon>Zoopagomycota</taxon>
        <taxon>Kickxellomycotina</taxon>
        <taxon>Harpellomycetes</taxon>
        <taxon>Harpellales</taxon>
        <taxon>Legeriomycetaceae</taxon>
        <taxon>Smittium</taxon>
    </lineage>
</organism>